<evidence type="ECO:0000313" key="2">
    <source>
        <dbReference type="Proteomes" id="UP001201262"/>
    </source>
</evidence>
<name>A0AAD4L0T7_9EURO</name>
<reference evidence="1" key="1">
    <citation type="submission" date="2021-12" db="EMBL/GenBank/DDBJ databases">
        <title>Convergent genome expansion in fungi linked to evolution of root-endophyte symbiosis.</title>
        <authorList>
            <consortium name="DOE Joint Genome Institute"/>
            <person name="Ke Y.-H."/>
            <person name="Bonito G."/>
            <person name="Liao H.-L."/>
            <person name="Looney B."/>
            <person name="Rojas-Flechas A."/>
            <person name="Nash J."/>
            <person name="Hameed K."/>
            <person name="Schadt C."/>
            <person name="Martin F."/>
            <person name="Crous P.W."/>
            <person name="Miettinen O."/>
            <person name="Magnuson J.K."/>
            <person name="Labbe J."/>
            <person name="Jacobson D."/>
            <person name="Doktycz M.J."/>
            <person name="Veneault-Fourrey C."/>
            <person name="Kuo A."/>
            <person name="Mondo S."/>
            <person name="Calhoun S."/>
            <person name="Riley R."/>
            <person name="Ohm R."/>
            <person name="LaButti K."/>
            <person name="Andreopoulos B."/>
            <person name="Pangilinan J."/>
            <person name="Nolan M."/>
            <person name="Tritt A."/>
            <person name="Clum A."/>
            <person name="Lipzen A."/>
            <person name="Daum C."/>
            <person name="Barry K."/>
            <person name="Grigoriev I.V."/>
            <person name="Vilgalys R."/>
        </authorList>
    </citation>
    <scope>NUCLEOTIDE SEQUENCE</scope>
    <source>
        <strain evidence="1">PMI_201</strain>
    </source>
</reference>
<comment type="caution">
    <text evidence="1">The sequence shown here is derived from an EMBL/GenBank/DDBJ whole genome shotgun (WGS) entry which is preliminary data.</text>
</comment>
<organism evidence="1 2">
    <name type="scientific">Talaromyces proteolyticus</name>
    <dbReference type="NCBI Taxonomy" id="1131652"/>
    <lineage>
        <taxon>Eukaryota</taxon>
        <taxon>Fungi</taxon>
        <taxon>Dikarya</taxon>
        <taxon>Ascomycota</taxon>
        <taxon>Pezizomycotina</taxon>
        <taxon>Eurotiomycetes</taxon>
        <taxon>Eurotiomycetidae</taxon>
        <taxon>Eurotiales</taxon>
        <taxon>Trichocomaceae</taxon>
        <taxon>Talaromyces</taxon>
        <taxon>Talaromyces sect. Bacilispori</taxon>
    </lineage>
</organism>
<dbReference type="GeneID" id="70246009"/>
<dbReference type="RefSeq" id="XP_046074520.1">
    <property type="nucleotide sequence ID" value="XM_046215722.1"/>
</dbReference>
<evidence type="ECO:0000313" key="1">
    <source>
        <dbReference type="EMBL" id="KAH8700814.1"/>
    </source>
</evidence>
<dbReference type="EMBL" id="JAJTJA010000004">
    <property type="protein sequence ID" value="KAH8700814.1"/>
    <property type="molecule type" value="Genomic_DNA"/>
</dbReference>
<accession>A0AAD4L0T7</accession>
<keyword evidence="2" id="KW-1185">Reference proteome</keyword>
<protein>
    <submittedName>
        <fullName evidence="1">Uncharacterized protein</fullName>
    </submittedName>
</protein>
<proteinExistence type="predicted"/>
<gene>
    <name evidence="1" type="ORF">BGW36DRAFT_375023</name>
</gene>
<sequence length="117" mass="13330">MDPIPSRHITLPFDIYKDRKTVFSSEVTDVLLMLYPQTTSLSFVGYFLIFHLTSLSPKPWPKTIGGVQSYFTIGENDMGRLSAFINGYGKQNFRVCCDIPSLPSHTKLMILDIKSRH</sequence>
<dbReference type="Proteomes" id="UP001201262">
    <property type="component" value="Unassembled WGS sequence"/>
</dbReference>
<dbReference type="AlphaFoldDB" id="A0AAD4L0T7"/>